<dbReference type="InterPro" id="IPR021104">
    <property type="entry name" value="KfrA_DNA-bd_N"/>
</dbReference>
<dbReference type="Pfam" id="PF11740">
    <property type="entry name" value="KfrA_N"/>
    <property type="match status" value="1"/>
</dbReference>
<gene>
    <name evidence="4" type="ORF">ACG0Z6_16340</name>
</gene>
<name>A0ABW7FZR3_9BURK</name>
<keyword evidence="5" id="KW-1185">Reference proteome</keyword>
<feature type="region of interest" description="Disordered" evidence="2">
    <location>
        <begin position="304"/>
        <end position="324"/>
    </location>
</feature>
<keyword evidence="1" id="KW-0175">Coiled coil</keyword>
<evidence type="ECO:0000256" key="2">
    <source>
        <dbReference type="SAM" id="MobiDB-lite"/>
    </source>
</evidence>
<keyword evidence="4" id="KW-0238">DNA-binding</keyword>
<proteinExistence type="predicted"/>
<evidence type="ECO:0000313" key="4">
    <source>
        <dbReference type="EMBL" id="MFG6449796.1"/>
    </source>
</evidence>
<evidence type="ECO:0000313" key="5">
    <source>
        <dbReference type="Proteomes" id="UP001606099"/>
    </source>
</evidence>
<feature type="coiled-coil region" evidence="1">
    <location>
        <begin position="258"/>
        <end position="292"/>
    </location>
</feature>
<dbReference type="EMBL" id="JBIGHZ010000006">
    <property type="protein sequence ID" value="MFG6449796.1"/>
    <property type="molecule type" value="Genomic_DNA"/>
</dbReference>
<dbReference type="Proteomes" id="UP001606099">
    <property type="component" value="Unassembled WGS sequence"/>
</dbReference>
<organism evidence="4 5">
    <name type="scientific">Roseateles rivi</name>
    <dbReference type="NCBI Taxonomy" id="3299028"/>
    <lineage>
        <taxon>Bacteria</taxon>
        <taxon>Pseudomonadati</taxon>
        <taxon>Pseudomonadota</taxon>
        <taxon>Betaproteobacteria</taxon>
        <taxon>Burkholderiales</taxon>
        <taxon>Sphaerotilaceae</taxon>
        <taxon>Roseateles</taxon>
    </lineage>
</organism>
<feature type="domain" description="KfrA N-terminal DNA-binding" evidence="3">
    <location>
        <begin position="7"/>
        <end position="122"/>
    </location>
</feature>
<dbReference type="RefSeq" id="WP_394463360.1">
    <property type="nucleotide sequence ID" value="NZ_JBIGHZ010000006.1"/>
</dbReference>
<accession>A0ABW7FZR3</accession>
<reference evidence="4 5" key="1">
    <citation type="submission" date="2024-08" db="EMBL/GenBank/DDBJ databases">
        <authorList>
            <person name="Lu H."/>
        </authorList>
    </citation>
    <scope>NUCLEOTIDE SEQUENCE [LARGE SCALE GENOMIC DNA]</scope>
    <source>
        <strain evidence="4 5">BYS180W</strain>
    </source>
</reference>
<evidence type="ECO:0000256" key="1">
    <source>
        <dbReference type="SAM" id="Coils"/>
    </source>
</evidence>
<protein>
    <submittedName>
        <fullName evidence="4">DNA-binding protein</fullName>
    </submittedName>
</protein>
<sequence>MPRGISQEDVWKACDALLLEGARPTIERVRQKVGSGSPNTVGPFLDTWFKHLGGRLKDPGSFSPPPEVPDPVMQAASHFWEVAQAEARRDVEIQVREGLAAATANVEAGMARAAEAEAAALAANLKVSHLQTQLSELQATLEAERVRHAATTARAEAADRQCTELHAAVTEARQTAGAERARADNAITMADERAHGAERRAALEIDRERGLRAKAEKAVESIAKRFEASLKAEISANEQLNAVQAKLGAQRAESAQREQELQTRLAQQEVKLQELEVALAQAQQAVAQATAQEALVKKIVSELGPARRQPRNRAAAVASDKGKP</sequence>
<dbReference type="GO" id="GO:0003677">
    <property type="term" value="F:DNA binding"/>
    <property type="evidence" value="ECO:0007669"/>
    <property type="project" value="UniProtKB-KW"/>
</dbReference>
<evidence type="ECO:0000259" key="3">
    <source>
        <dbReference type="Pfam" id="PF11740"/>
    </source>
</evidence>
<comment type="caution">
    <text evidence="4">The sequence shown here is derived from an EMBL/GenBank/DDBJ whole genome shotgun (WGS) entry which is preliminary data.</text>
</comment>